<dbReference type="InterPro" id="IPR014044">
    <property type="entry name" value="CAP_dom"/>
</dbReference>
<comment type="subcellular location">
    <subcellularLocation>
        <location evidence="1">Secreted</location>
    </subcellularLocation>
</comment>
<dbReference type="SUPFAM" id="SSF55797">
    <property type="entry name" value="PR-1-like"/>
    <property type="match status" value="1"/>
</dbReference>
<accession>A0A9P0GH82</accession>
<protein>
    <recommendedName>
        <fullName evidence="4">SCP domain-containing protein</fullName>
    </recommendedName>
</protein>
<dbReference type="OrthoDB" id="414826at2759"/>
<feature type="domain" description="SCP" evidence="4">
    <location>
        <begin position="62"/>
        <end position="177"/>
    </location>
</feature>
<dbReference type="GO" id="GO:0005576">
    <property type="term" value="C:extracellular region"/>
    <property type="evidence" value="ECO:0007669"/>
    <property type="project" value="UniProtKB-SubCell"/>
</dbReference>
<dbReference type="CDD" id="cd05380">
    <property type="entry name" value="CAP_euk"/>
    <property type="match status" value="1"/>
</dbReference>
<dbReference type="PANTHER" id="PTHR10334">
    <property type="entry name" value="CYSTEINE-RICH SECRETORY PROTEIN-RELATED"/>
    <property type="match status" value="1"/>
</dbReference>
<proteinExistence type="predicted"/>
<dbReference type="PRINTS" id="PR00838">
    <property type="entry name" value="V5ALLERGEN"/>
</dbReference>
<evidence type="ECO:0000259" key="4">
    <source>
        <dbReference type="SMART" id="SM00198"/>
    </source>
</evidence>
<evidence type="ECO:0000256" key="3">
    <source>
        <dbReference type="SAM" id="SignalP"/>
    </source>
</evidence>
<organism evidence="5 6">
    <name type="scientific">Psylliodes chrysocephalus</name>
    <dbReference type="NCBI Taxonomy" id="3402493"/>
    <lineage>
        <taxon>Eukaryota</taxon>
        <taxon>Metazoa</taxon>
        <taxon>Ecdysozoa</taxon>
        <taxon>Arthropoda</taxon>
        <taxon>Hexapoda</taxon>
        <taxon>Insecta</taxon>
        <taxon>Pterygota</taxon>
        <taxon>Neoptera</taxon>
        <taxon>Endopterygota</taxon>
        <taxon>Coleoptera</taxon>
        <taxon>Polyphaga</taxon>
        <taxon>Cucujiformia</taxon>
        <taxon>Chrysomeloidea</taxon>
        <taxon>Chrysomelidae</taxon>
        <taxon>Galerucinae</taxon>
        <taxon>Alticini</taxon>
        <taxon>Psylliodes</taxon>
    </lineage>
</organism>
<gene>
    <name evidence="5" type="ORF">PSYICH_LOCUS11177</name>
</gene>
<dbReference type="InterPro" id="IPR035940">
    <property type="entry name" value="CAP_sf"/>
</dbReference>
<evidence type="ECO:0000313" key="6">
    <source>
        <dbReference type="Proteomes" id="UP001153636"/>
    </source>
</evidence>
<keyword evidence="6" id="KW-1185">Reference proteome</keyword>
<dbReference type="AlphaFoldDB" id="A0A9P0GH82"/>
<evidence type="ECO:0000256" key="2">
    <source>
        <dbReference type="ARBA" id="ARBA00022525"/>
    </source>
</evidence>
<dbReference type="InterPro" id="IPR001283">
    <property type="entry name" value="CRISP-related"/>
</dbReference>
<dbReference type="SMART" id="SM00198">
    <property type="entry name" value="SCP"/>
    <property type="match status" value="1"/>
</dbReference>
<feature type="chain" id="PRO_5040281247" description="SCP domain-containing protein" evidence="3">
    <location>
        <begin position="18"/>
        <end position="178"/>
    </location>
</feature>
<feature type="signal peptide" evidence="3">
    <location>
        <begin position="1"/>
        <end position="17"/>
    </location>
</feature>
<keyword evidence="2" id="KW-0964">Secreted</keyword>
<dbReference type="Pfam" id="PF00188">
    <property type="entry name" value="CAP"/>
    <property type="match status" value="1"/>
</dbReference>
<evidence type="ECO:0000256" key="1">
    <source>
        <dbReference type="ARBA" id="ARBA00004613"/>
    </source>
</evidence>
<dbReference type="EMBL" id="OV651817">
    <property type="protein sequence ID" value="CAH1110706.1"/>
    <property type="molecule type" value="Genomic_DNA"/>
</dbReference>
<evidence type="ECO:0000313" key="5">
    <source>
        <dbReference type="EMBL" id="CAH1110706.1"/>
    </source>
</evidence>
<dbReference type="Gene3D" id="3.40.33.10">
    <property type="entry name" value="CAP"/>
    <property type="match status" value="1"/>
</dbReference>
<name>A0A9P0GH82_9CUCU</name>
<sequence length="178" mass="20259">MYQLYLLWLFFLKFLDAQTDEYCVLLSCGDTPNTVCARALWNCGPDVAKCGADVKDLKFTPVQREFYVAVHNKLRAKVANGEETRGDGSGQPSASNMNALTFDEDLEHVAQCWTNNCEFNHDKCRKTTKYSYVGQNLAAFSTTAPFRSINITARVERMITSWYNEVGRYKTQKTFQSS</sequence>
<reference evidence="5" key="1">
    <citation type="submission" date="2022-01" db="EMBL/GenBank/DDBJ databases">
        <authorList>
            <person name="King R."/>
        </authorList>
    </citation>
    <scope>NUCLEOTIDE SEQUENCE</scope>
</reference>
<dbReference type="Proteomes" id="UP001153636">
    <property type="component" value="Chromosome 5"/>
</dbReference>
<dbReference type="InterPro" id="IPR002413">
    <property type="entry name" value="V5_allergen-like"/>
</dbReference>
<keyword evidence="3" id="KW-0732">Signal</keyword>